<dbReference type="SUPFAM" id="SSF54197">
    <property type="entry name" value="HIT-like"/>
    <property type="match status" value="2"/>
</dbReference>
<comment type="cofactor">
    <cofactor evidence="14">
        <name>Zn(2+)</name>
        <dbReference type="ChEBI" id="CHEBI:29105"/>
    </cofactor>
    <text evidence="14">Binds 1 zinc ion per subunit.</text>
</comment>
<feature type="active site" description="Tele-UMP-histidine intermediate" evidence="13">
    <location>
        <position position="180"/>
    </location>
</feature>
<evidence type="ECO:0000259" key="17">
    <source>
        <dbReference type="Pfam" id="PF02744"/>
    </source>
</evidence>
<dbReference type="InterPro" id="IPR005850">
    <property type="entry name" value="GalP_Utransf_C"/>
</dbReference>
<evidence type="ECO:0000259" key="16">
    <source>
        <dbReference type="Pfam" id="PF01087"/>
    </source>
</evidence>
<evidence type="ECO:0000256" key="3">
    <source>
        <dbReference type="ARBA" id="ARBA00010951"/>
    </source>
</evidence>
<evidence type="ECO:0000313" key="19">
    <source>
        <dbReference type="Proteomes" id="UP000272400"/>
    </source>
</evidence>
<dbReference type="Pfam" id="PF01087">
    <property type="entry name" value="GalP_UDP_transf"/>
    <property type="match status" value="1"/>
</dbReference>
<dbReference type="UniPathway" id="UPA00214"/>
<dbReference type="Proteomes" id="UP000272400">
    <property type="component" value="Unassembled WGS sequence"/>
</dbReference>
<keyword evidence="10 15" id="KW-0299">Galactose metabolism</keyword>
<evidence type="ECO:0000313" key="18">
    <source>
        <dbReference type="EMBL" id="ROO86966.1"/>
    </source>
</evidence>
<feature type="binding site" evidence="14">
    <location>
        <position position="83"/>
    </location>
    <ligand>
        <name>Zn(2+)</name>
        <dbReference type="ChEBI" id="CHEBI:29105"/>
    </ligand>
</feature>
<comment type="caution">
    <text evidence="18">The sequence shown here is derived from an EMBL/GenBank/DDBJ whole genome shotgun (WGS) entry which is preliminary data.</text>
</comment>
<dbReference type="PROSITE" id="PS00117">
    <property type="entry name" value="GAL_P_UDP_TRANSF_I"/>
    <property type="match status" value="1"/>
</dbReference>
<keyword evidence="11 15" id="KW-0119">Carbohydrate metabolism</keyword>
<dbReference type="GO" id="GO:0008108">
    <property type="term" value="F:UDP-glucose:hexose-1-phosphate uridylyltransferase activity"/>
    <property type="evidence" value="ECO:0007669"/>
    <property type="project" value="UniProtKB-UniRule"/>
</dbReference>
<dbReference type="Gene3D" id="3.30.428.10">
    <property type="entry name" value="HIT-like"/>
    <property type="match status" value="2"/>
</dbReference>
<organism evidence="18 19">
    <name type="scientific">Actinocorallia herbida</name>
    <dbReference type="NCBI Taxonomy" id="58109"/>
    <lineage>
        <taxon>Bacteria</taxon>
        <taxon>Bacillati</taxon>
        <taxon>Actinomycetota</taxon>
        <taxon>Actinomycetes</taxon>
        <taxon>Streptosporangiales</taxon>
        <taxon>Thermomonosporaceae</taxon>
        <taxon>Actinocorallia</taxon>
    </lineage>
</organism>
<dbReference type="NCBIfam" id="TIGR00209">
    <property type="entry name" value="galT_1"/>
    <property type="match status" value="1"/>
</dbReference>
<feature type="domain" description="Galactose-1-phosphate uridyl transferase C-terminal" evidence="17">
    <location>
        <begin position="201"/>
        <end position="350"/>
    </location>
</feature>
<gene>
    <name evidence="18" type="ORF">EDD29_4553</name>
</gene>
<evidence type="ECO:0000256" key="2">
    <source>
        <dbReference type="ARBA" id="ARBA00004947"/>
    </source>
</evidence>
<dbReference type="InterPro" id="IPR036265">
    <property type="entry name" value="HIT-like_sf"/>
</dbReference>
<dbReference type="EC" id="2.7.7.12" evidence="4 12"/>
<evidence type="ECO:0000256" key="6">
    <source>
        <dbReference type="ARBA" id="ARBA00022679"/>
    </source>
</evidence>
<keyword evidence="6 15" id="KW-0808">Transferase</keyword>
<feature type="binding site" evidence="14">
    <location>
        <position position="80"/>
    </location>
    <ligand>
        <name>Zn(2+)</name>
        <dbReference type="ChEBI" id="CHEBI:29105"/>
    </ligand>
</feature>
<evidence type="ECO:0000256" key="4">
    <source>
        <dbReference type="ARBA" id="ARBA00012384"/>
    </source>
</evidence>
<dbReference type="PANTHER" id="PTHR11943">
    <property type="entry name" value="GALACTOSE-1-PHOSPHATE URIDYLYLTRANSFERASE"/>
    <property type="match status" value="1"/>
</dbReference>
<name>A0A3N1D0D4_9ACTN</name>
<keyword evidence="8 14" id="KW-0479">Metal-binding</keyword>
<evidence type="ECO:0000256" key="8">
    <source>
        <dbReference type="ARBA" id="ARBA00022723"/>
    </source>
</evidence>
<evidence type="ECO:0000256" key="5">
    <source>
        <dbReference type="ARBA" id="ARBA00016340"/>
    </source>
</evidence>
<proteinExistence type="inferred from homology"/>
<comment type="similarity">
    <text evidence="3 15">Belongs to the galactose-1-phosphate uridylyltransferase type 1 family.</text>
</comment>
<dbReference type="InterPro" id="IPR001937">
    <property type="entry name" value="GalP_UDPtransf1"/>
</dbReference>
<sequence>MGGVEVRAEVGGRTVGRLADGRELVYYDDTAGFDRTAVDGRVLERAAAGAEVRRDPLTGEVVLVAAHRQTRTVSAGAADCPLCPSEAGRPSEIPAADYHVAVFENRFPALGGTAGGRCEVVSFSSDHGRSVAELPDERLATIGRAWAERTRALSALPGVEQVFVFENRGARVGATLAHPHGQIYAYPYLPPVHRAVLESARAFRDGHGGCLLCEIVAREAAGPRVVAETDGFVAYVPEAARWPYEVHLAPRTCAPDLAALDETARADLMRLYGEVLRRFAHLFGSGETPYMACWHQAPVRHRADLSHFYAQVFTTRRDVDKWKFLASSESGAGAFLNDVLPETAARRLRDASTDRSPRS</sequence>
<evidence type="ECO:0000256" key="15">
    <source>
        <dbReference type="RuleBase" id="RU000506"/>
    </source>
</evidence>
<evidence type="ECO:0000256" key="13">
    <source>
        <dbReference type="PIRSR" id="PIRSR000808-1"/>
    </source>
</evidence>
<dbReference type="InterPro" id="IPR005849">
    <property type="entry name" value="GalP_Utransf_N"/>
</dbReference>
<dbReference type="PANTHER" id="PTHR11943:SF1">
    <property type="entry name" value="GALACTOSE-1-PHOSPHATE URIDYLYLTRANSFERASE"/>
    <property type="match status" value="1"/>
</dbReference>
<dbReference type="GO" id="GO:0033499">
    <property type="term" value="P:galactose catabolic process via UDP-galactose, Leloir pathway"/>
    <property type="evidence" value="ECO:0007669"/>
    <property type="project" value="TreeGrafter"/>
</dbReference>
<evidence type="ECO:0000256" key="7">
    <source>
        <dbReference type="ARBA" id="ARBA00022695"/>
    </source>
</evidence>
<keyword evidence="9 14" id="KW-0862">Zinc</keyword>
<dbReference type="InterPro" id="IPR019779">
    <property type="entry name" value="GalP_UDPtransf1_His-AS"/>
</dbReference>
<comment type="pathway">
    <text evidence="2 15">Carbohydrate metabolism; galactose metabolism.</text>
</comment>
<keyword evidence="19" id="KW-1185">Reference proteome</keyword>
<reference evidence="18 19" key="1">
    <citation type="submission" date="2018-11" db="EMBL/GenBank/DDBJ databases">
        <title>Sequencing the genomes of 1000 actinobacteria strains.</title>
        <authorList>
            <person name="Klenk H.-P."/>
        </authorList>
    </citation>
    <scope>NUCLEOTIDE SEQUENCE [LARGE SCALE GENOMIC DNA]</scope>
    <source>
        <strain evidence="18 19">DSM 44254</strain>
    </source>
</reference>
<protein>
    <recommendedName>
        <fullName evidence="5 12">Galactose-1-phosphate uridylyltransferase</fullName>
        <ecNumber evidence="4 12">2.7.7.12</ecNumber>
    </recommendedName>
</protein>
<dbReference type="AlphaFoldDB" id="A0A3N1D0D4"/>
<dbReference type="EMBL" id="RJKE01000001">
    <property type="protein sequence ID" value="ROO86966.1"/>
    <property type="molecule type" value="Genomic_DNA"/>
</dbReference>
<dbReference type="GO" id="GO:0008270">
    <property type="term" value="F:zinc ion binding"/>
    <property type="evidence" value="ECO:0007669"/>
    <property type="project" value="InterPro"/>
</dbReference>
<dbReference type="Pfam" id="PF02744">
    <property type="entry name" value="GalP_UDP_tr_C"/>
    <property type="match status" value="1"/>
</dbReference>
<evidence type="ECO:0000256" key="12">
    <source>
        <dbReference type="NCBIfam" id="TIGR00209"/>
    </source>
</evidence>
<feature type="binding site" evidence="14">
    <location>
        <position position="127"/>
    </location>
    <ligand>
        <name>Zn(2+)</name>
        <dbReference type="ChEBI" id="CHEBI:29105"/>
    </ligand>
</feature>
<feature type="binding site" evidence="14">
    <location>
        <position position="178"/>
    </location>
    <ligand>
        <name>Zn(2+)</name>
        <dbReference type="ChEBI" id="CHEBI:29105"/>
    </ligand>
</feature>
<comment type="catalytic activity">
    <reaction evidence="1 15">
        <text>alpha-D-galactose 1-phosphate + UDP-alpha-D-glucose = alpha-D-glucose 1-phosphate + UDP-alpha-D-galactose</text>
        <dbReference type="Rhea" id="RHEA:13989"/>
        <dbReference type="ChEBI" id="CHEBI:58336"/>
        <dbReference type="ChEBI" id="CHEBI:58601"/>
        <dbReference type="ChEBI" id="CHEBI:58885"/>
        <dbReference type="ChEBI" id="CHEBI:66914"/>
        <dbReference type="EC" id="2.7.7.12"/>
    </reaction>
</comment>
<keyword evidence="7 15" id="KW-0548">Nucleotidyltransferase</keyword>
<evidence type="ECO:0000256" key="1">
    <source>
        <dbReference type="ARBA" id="ARBA00001107"/>
    </source>
</evidence>
<feature type="domain" description="Galactose-1-phosphate uridyl transferase N-terminal" evidence="16">
    <location>
        <begin position="113"/>
        <end position="190"/>
    </location>
</feature>
<accession>A0A3N1D0D4</accession>
<dbReference type="GO" id="GO:0005737">
    <property type="term" value="C:cytoplasm"/>
    <property type="evidence" value="ECO:0007669"/>
    <property type="project" value="TreeGrafter"/>
</dbReference>
<evidence type="ECO:0000256" key="14">
    <source>
        <dbReference type="PIRSR" id="PIRSR000808-3"/>
    </source>
</evidence>
<evidence type="ECO:0000256" key="10">
    <source>
        <dbReference type="ARBA" id="ARBA00023144"/>
    </source>
</evidence>
<evidence type="ECO:0000256" key="9">
    <source>
        <dbReference type="ARBA" id="ARBA00022833"/>
    </source>
</evidence>
<evidence type="ECO:0000256" key="11">
    <source>
        <dbReference type="ARBA" id="ARBA00023277"/>
    </source>
</evidence>
<dbReference type="PIRSF" id="PIRSF000808">
    <property type="entry name" value="GalT"/>
    <property type="match status" value="1"/>
</dbReference>